<sequence length="106" mass="12247">MEQARRLQHNRTPHLSQDVLALLHSFHFPPLPFNRLPSQKNCFHVPPSLRIVPSSVPSPPLSPPLPRTPAPEEKYIEGQRRKKNDSGERRFNSYMRWLQLSSCSAI</sequence>
<keyword evidence="2" id="KW-1185">Reference proteome</keyword>
<dbReference type="Proteomes" id="UP001054945">
    <property type="component" value="Unassembled WGS sequence"/>
</dbReference>
<dbReference type="EMBL" id="BPLR01015866">
    <property type="protein sequence ID" value="GIY79271.1"/>
    <property type="molecule type" value="Genomic_DNA"/>
</dbReference>
<comment type="caution">
    <text evidence="1">The sequence shown here is derived from an EMBL/GenBank/DDBJ whole genome shotgun (WGS) entry which is preliminary data.</text>
</comment>
<evidence type="ECO:0000313" key="2">
    <source>
        <dbReference type="Proteomes" id="UP001054945"/>
    </source>
</evidence>
<protein>
    <submittedName>
        <fullName evidence="1">Uncharacterized protein</fullName>
    </submittedName>
</protein>
<proteinExistence type="predicted"/>
<dbReference type="AlphaFoldDB" id="A0AAV4W9U5"/>
<evidence type="ECO:0000313" key="1">
    <source>
        <dbReference type="EMBL" id="GIY79271.1"/>
    </source>
</evidence>
<name>A0AAV4W9U5_CAEEX</name>
<reference evidence="1 2" key="1">
    <citation type="submission" date="2021-06" db="EMBL/GenBank/DDBJ databases">
        <title>Caerostris extrusa draft genome.</title>
        <authorList>
            <person name="Kono N."/>
            <person name="Arakawa K."/>
        </authorList>
    </citation>
    <scope>NUCLEOTIDE SEQUENCE [LARGE SCALE GENOMIC DNA]</scope>
</reference>
<organism evidence="1 2">
    <name type="scientific">Caerostris extrusa</name>
    <name type="common">Bark spider</name>
    <name type="synonym">Caerostris bankana</name>
    <dbReference type="NCBI Taxonomy" id="172846"/>
    <lineage>
        <taxon>Eukaryota</taxon>
        <taxon>Metazoa</taxon>
        <taxon>Ecdysozoa</taxon>
        <taxon>Arthropoda</taxon>
        <taxon>Chelicerata</taxon>
        <taxon>Arachnida</taxon>
        <taxon>Araneae</taxon>
        <taxon>Araneomorphae</taxon>
        <taxon>Entelegynae</taxon>
        <taxon>Araneoidea</taxon>
        <taxon>Araneidae</taxon>
        <taxon>Caerostris</taxon>
    </lineage>
</organism>
<gene>
    <name evidence="1" type="ORF">CEXT_395141</name>
</gene>
<accession>A0AAV4W9U5</accession>